<protein>
    <submittedName>
        <fullName evidence="1">Uncharacterized protein</fullName>
    </submittedName>
</protein>
<name>A0A0E9SLC0_ANGAN</name>
<dbReference type="EMBL" id="GBXM01067299">
    <property type="protein sequence ID" value="JAH41278.1"/>
    <property type="molecule type" value="Transcribed_RNA"/>
</dbReference>
<reference evidence="1" key="2">
    <citation type="journal article" date="2015" name="Fish Shellfish Immunol.">
        <title>Early steps in the European eel (Anguilla anguilla)-Vibrio vulnificus interaction in the gills: Role of the RtxA13 toxin.</title>
        <authorList>
            <person name="Callol A."/>
            <person name="Pajuelo D."/>
            <person name="Ebbesson L."/>
            <person name="Teles M."/>
            <person name="MacKenzie S."/>
            <person name="Amaro C."/>
        </authorList>
    </citation>
    <scope>NUCLEOTIDE SEQUENCE</scope>
</reference>
<accession>A0A0E9SLC0</accession>
<sequence length="32" mass="3863">MTELISFSDYFEIRHFYNANGTETVNAERDEY</sequence>
<reference evidence="1" key="1">
    <citation type="submission" date="2014-11" db="EMBL/GenBank/DDBJ databases">
        <authorList>
            <person name="Amaro Gonzalez C."/>
        </authorList>
    </citation>
    <scope>NUCLEOTIDE SEQUENCE</scope>
</reference>
<dbReference type="AlphaFoldDB" id="A0A0E9SLC0"/>
<organism evidence="1">
    <name type="scientific">Anguilla anguilla</name>
    <name type="common">European freshwater eel</name>
    <name type="synonym">Muraena anguilla</name>
    <dbReference type="NCBI Taxonomy" id="7936"/>
    <lineage>
        <taxon>Eukaryota</taxon>
        <taxon>Metazoa</taxon>
        <taxon>Chordata</taxon>
        <taxon>Craniata</taxon>
        <taxon>Vertebrata</taxon>
        <taxon>Euteleostomi</taxon>
        <taxon>Actinopterygii</taxon>
        <taxon>Neopterygii</taxon>
        <taxon>Teleostei</taxon>
        <taxon>Anguilliformes</taxon>
        <taxon>Anguillidae</taxon>
        <taxon>Anguilla</taxon>
    </lineage>
</organism>
<proteinExistence type="predicted"/>
<evidence type="ECO:0000313" key="1">
    <source>
        <dbReference type="EMBL" id="JAH41278.1"/>
    </source>
</evidence>